<proteinExistence type="predicted"/>
<evidence type="ECO:0000256" key="1">
    <source>
        <dbReference type="SAM" id="SignalP"/>
    </source>
</evidence>
<organism evidence="2 3">
    <name type="scientific">Steinernema hermaphroditum</name>
    <dbReference type="NCBI Taxonomy" id="289476"/>
    <lineage>
        <taxon>Eukaryota</taxon>
        <taxon>Metazoa</taxon>
        <taxon>Ecdysozoa</taxon>
        <taxon>Nematoda</taxon>
        <taxon>Chromadorea</taxon>
        <taxon>Rhabditida</taxon>
        <taxon>Tylenchina</taxon>
        <taxon>Panagrolaimomorpha</taxon>
        <taxon>Strongyloidoidea</taxon>
        <taxon>Steinernematidae</taxon>
        <taxon>Steinernema</taxon>
    </lineage>
</organism>
<keyword evidence="3" id="KW-1185">Reference proteome</keyword>
<evidence type="ECO:0008006" key="4">
    <source>
        <dbReference type="Google" id="ProtNLM"/>
    </source>
</evidence>
<feature type="signal peptide" evidence="1">
    <location>
        <begin position="1"/>
        <end position="19"/>
    </location>
</feature>
<sequence>MSFKAALVVFLATVSLASSLSVCVENEDEWELVFDGCNPTPLPCVKSHILRAALKGGQHGRGGVRRCCGNECRIEEIRVCPENDTTMKSIAL</sequence>
<evidence type="ECO:0000313" key="2">
    <source>
        <dbReference type="EMBL" id="KAK0393976.1"/>
    </source>
</evidence>
<protein>
    <recommendedName>
        <fullName evidence="4">Insulin-like domain-containing protein</fullName>
    </recommendedName>
</protein>
<accession>A0AA39LDP7</accession>
<evidence type="ECO:0000313" key="3">
    <source>
        <dbReference type="Proteomes" id="UP001175271"/>
    </source>
</evidence>
<gene>
    <name evidence="2" type="ORF">QR680_000501</name>
</gene>
<dbReference type="AlphaFoldDB" id="A0AA39LDP7"/>
<dbReference type="Proteomes" id="UP001175271">
    <property type="component" value="Unassembled WGS sequence"/>
</dbReference>
<reference evidence="2" key="1">
    <citation type="submission" date="2023-06" db="EMBL/GenBank/DDBJ databases">
        <title>Genomic analysis of the entomopathogenic nematode Steinernema hermaphroditum.</title>
        <authorList>
            <person name="Schwarz E.M."/>
            <person name="Heppert J.K."/>
            <person name="Baniya A."/>
            <person name="Schwartz H.T."/>
            <person name="Tan C.-H."/>
            <person name="Antoshechkin I."/>
            <person name="Sternberg P.W."/>
            <person name="Goodrich-Blair H."/>
            <person name="Dillman A.R."/>
        </authorList>
    </citation>
    <scope>NUCLEOTIDE SEQUENCE</scope>
    <source>
        <strain evidence="2">PS9179</strain>
        <tissue evidence="2">Whole animal</tissue>
    </source>
</reference>
<feature type="chain" id="PRO_5041431947" description="Insulin-like domain-containing protein" evidence="1">
    <location>
        <begin position="20"/>
        <end position="92"/>
    </location>
</feature>
<name>A0AA39LDP7_9BILA</name>
<keyword evidence="1" id="KW-0732">Signal</keyword>
<comment type="caution">
    <text evidence="2">The sequence shown here is derived from an EMBL/GenBank/DDBJ whole genome shotgun (WGS) entry which is preliminary data.</text>
</comment>
<dbReference type="EMBL" id="JAUCMV010000005">
    <property type="protein sequence ID" value="KAK0393976.1"/>
    <property type="molecule type" value="Genomic_DNA"/>
</dbReference>